<dbReference type="Gene3D" id="3.40.50.720">
    <property type="entry name" value="NAD(P)-binding Rossmann-like Domain"/>
    <property type="match status" value="1"/>
</dbReference>
<dbReference type="InterPro" id="IPR028161">
    <property type="entry name" value="Met8-like"/>
</dbReference>
<dbReference type="SUPFAM" id="SSF75615">
    <property type="entry name" value="Siroheme synthase middle domains-like"/>
    <property type="match status" value="1"/>
</dbReference>
<keyword evidence="5" id="KW-0627">Porphyrin biosynthesis</keyword>
<evidence type="ECO:0000313" key="8">
    <source>
        <dbReference type="EMBL" id="SNU93763.1"/>
    </source>
</evidence>
<organism evidence="8 9">
    <name type="scientific">Megamonas hypermegale</name>
    <dbReference type="NCBI Taxonomy" id="158847"/>
    <lineage>
        <taxon>Bacteria</taxon>
        <taxon>Bacillati</taxon>
        <taxon>Bacillota</taxon>
        <taxon>Negativicutes</taxon>
        <taxon>Selenomonadales</taxon>
        <taxon>Selenomonadaceae</taxon>
        <taxon>Megamonas</taxon>
    </lineage>
</organism>
<evidence type="ECO:0000256" key="5">
    <source>
        <dbReference type="ARBA" id="ARBA00023244"/>
    </source>
</evidence>
<dbReference type="GeneID" id="78506122"/>
<evidence type="ECO:0000256" key="1">
    <source>
        <dbReference type="ARBA" id="ARBA00005010"/>
    </source>
</evidence>
<dbReference type="InterPro" id="IPR042518">
    <property type="entry name" value="SirC_C"/>
</dbReference>
<keyword evidence="9" id="KW-1185">Reference proteome</keyword>
<dbReference type="InterPro" id="IPR006367">
    <property type="entry name" value="Sirohaem_synthase_N"/>
</dbReference>
<dbReference type="AlphaFoldDB" id="A0A239TA81"/>
<dbReference type="Proteomes" id="UP000215383">
    <property type="component" value="Chromosome 1"/>
</dbReference>
<dbReference type="Gene3D" id="1.10.8.610">
    <property type="entry name" value="SirC, precorrin-2 dehydrogenase, C-terminal helical domain-like"/>
    <property type="match status" value="1"/>
</dbReference>
<dbReference type="RefSeq" id="WP_027890397.1">
    <property type="nucleotide sequence ID" value="NZ_CALXYH010000004.1"/>
</dbReference>
<dbReference type="GO" id="GO:0004325">
    <property type="term" value="F:ferrochelatase activity"/>
    <property type="evidence" value="ECO:0007669"/>
    <property type="project" value="InterPro"/>
</dbReference>
<comment type="pathway">
    <text evidence="1">Porphyrin-containing compound metabolism; siroheme biosynthesis; sirohydrochlorin from precorrin-2: step 1/1.</text>
</comment>
<evidence type="ECO:0000256" key="4">
    <source>
        <dbReference type="ARBA" id="ARBA00023027"/>
    </source>
</evidence>
<dbReference type="SUPFAM" id="SSF51735">
    <property type="entry name" value="NAD(P)-binding Rossmann-fold domains"/>
    <property type="match status" value="1"/>
</dbReference>
<evidence type="ECO:0000259" key="7">
    <source>
        <dbReference type="Pfam" id="PF10414"/>
    </source>
</evidence>
<sequence>MYPINLILDDKPCVVIGGGHVALRKVKALLEAKAKVTVISPILVNELKVMAQNNQIIWLQKYYETGDLNGFELVICAVGEDNASQQIYTDAHKARILINVVDKLPLCDFALPAKIRRGNLLITFSTNGKSPALSRYLRCKMEKEFDDTYALWLDRLSILRNEAIAKLPTSDDREIFWRSALSDEVMELVKQKKYDEAEGIIRDAIDSFRP</sequence>
<keyword evidence="4" id="KW-0520">NAD</keyword>
<dbReference type="Pfam" id="PF13241">
    <property type="entry name" value="NAD_binding_7"/>
    <property type="match status" value="1"/>
</dbReference>
<dbReference type="PANTHER" id="PTHR35330:SF1">
    <property type="entry name" value="SIROHEME BIOSYNTHESIS PROTEIN MET8"/>
    <property type="match status" value="1"/>
</dbReference>
<name>A0A239TA81_9FIRM</name>
<dbReference type="InterPro" id="IPR036291">
    <property type="entry name" value="NAD(P)-bd_dom_sf"/>
</dbReference>
<evidence type="ECO:0000313" key="9">
    <source>
        <dbReference type="Proteomes" id="UP000215383"/>
    </source>
</evidence>
<dbReference type="GO" id="GO:0019354">
    <property type="term" value="P:siroheme biosynthetic process"/>
    <property type="evidence" value="ECO:0007669"/>
    <property type="project" value="UniProtKB-UniPathway"/>
</dbReference>
<dbReference type="Pfam" id="PF10414">
    <property type="entry name" value="CysG_dimeriser"/>
    <property type="match status" value="1"/>
</dbReference>
<feature type="domain" description="Sirohaem synthase dimerisation" evidence="7">
    <location>
        <begin position="149"/>
        <end position="204"/>
    </location>
</feature>
<comment type="catalytic activity">
    <reaction evidence="6">
        <text>precorrin-2 + NAD(+) = sirohydrochlorin + NADH + 2 H(+)</text>
        <dbReference type="Rhea" id="RHEA:15613"/>
        <dbReference type="ChEBI" id="CHEBI:15378"/>
        <dbReference type="ChEBI" id="CHEBI:57540"/>
        <dbReference type="ChEBI" id="CHEBI:57945"/>
        <dbReference type="ChEBI" id="CHEBI:58351"/>
        <dbReference type="ChEBI" id="CHEBI:58827"/>
        <dbReference type="EC" id="1.3.1.76"/>
    </reaction>
</comment>
<evidence type="ECO:0000256" key="3">
    <source>
        <dbReference type="ARBA" id="ARBA00023002"/>
    </source>
</evidence>
<dbReference type="NCBIfam" id="TIGR01470">
    <property type="entry name" value="cysG_Nterm"/>
    <property type="match status" value="1"/>
</dbReference>
<accession>A0A239TA81</accession>
<keyword evidence="3" id="KW-0560">Oxidoreductase</keyword>
<evidence type="ECO:0000256" key="2">
    <source>
        <dbReference type="ARBA" id="ARBA00012400"/>
    </source>
</evidence>
<dbReference type="UniPathway" id="UPA00262">
    <property type="reaction ID" value="UER00222"/>
</dbReference>
<gene>
    <name evidence="8" type="primary">cysG_2</name>
    <name evidence="8" type="ORF">SAMEA4364220_00075</name>
</gene>
<dbReference type="OrthoDB" id="9773765at2"/>
<dbReference type="eggNOG" id="COG1648">
    <property type="taxonomic scope" value="Bacteria"/>
</dbReference>
<dbReference type="InterPro" id="IPR019478">
    <property type="entry name" value="Sirohaem_synthase_dimer_dom"/>
</dbReference>
<dbReference type="PANTHER" id="PTHR35330">
    <property type="entry name" value="SIROHEME BIOSYNTHESIS PROTEIN MET8"/>
    <property type="match status" value="1"/>
</dbReference>
<proteinExistence type="predicted"/>
<evidence type="ECO:0000256" key="6">
    <source>
        <dbReference type="ARBA" id="ARBA00047561"/>
    </source>
</evidence>
<dbReference type="EMBL" id="LT906446">
    <property type="protein sequence ID" value="SNU93763.1"/>
    <property type="molecule type" value="Genomic_DNA"/>
</dbReference>
<reference evidence="8 9" key="1">
    <citation type="submission" date="2017-06" db="EMBL/GenBank/DDBJ databases">
        <authorList>
            <consortium name="Pathogen Informatics"/>
        </authorList>
    </citation>
    <scope>NUCLEOTIDE SEQUENCE [LARGE SCALE GENOMIC DNA]</scope>
    <source>
        <strain evidence="8 9">NCTC10570</strain>
    </source>
</reference>
<dbReference type="EC" id="1.3.1.76" evidence="2"/>
<protein>
    <recommendedName>
        <fullName evidence="2">precorrin-2 dehydrogenase</fullName>
        <ecNumber evidence="2">1.3.1.76</ecNumber>
    </recommendedName>
</protein>
<dbReference type="GO" id="GO:0043115">
    <property type="term" value="F:precorrin-2 dehydrogenase activity"/>
    <property type="evidence" value="ECO:0007669"/>
    <property type="project" value="UniProtKB-EC"/>
</dbReference>